<dbReference type="EMBL" id="QLYX01000016">
    <property type="protein sequence ID" value="RAY11791.1"/>
    <property type="molecule type" value="Genomic_DNA"/>
</dbReference>
<gene>
    <name evidence="1" type="ORF">DPM19_27805</name>
</gene>
<proteinExistence type="predicted"/>
<keyword evidence="2" id="KW-1185">Reference proteome</keyword>
<dbReference type="AlphaFoldDB" id="A0A365GY95"/>
<evidence type="ECO:0000313" key="2">
    <source>
        <dbReference type="Proteomes" id="UP000251891"/>
    </source>
</evidence>
<dbReference type="Proteomes" id="UP000251891">
    <property type="component" value="Unassembled WGS sequence"/>
</dbReference>
<evidence type="ECO:0000313" key="1">
    <source>
        <dbReference type="EMBL" id="RAY11791.1"/>
    </source>
</evidence>
<accession>A0A365GY95</accession>
<reference evidence="1 2" key="1">
    <citation type="submission" date="2018-06" db="EMBL/GenBank/DDBJ databases">
        <title>Actinomadura craniellae sp. nov. isolated from marine sponge Craniella sp.</title>
        <authorList>
            <person name="Li L."/>
            <person name="Xu Q.H."/>
            <person name="Lin H.W."/>
            <person name="Lu Y.H."/>
        </authorList>
    </citation>
    <scope>NUCLEOTIDE SEQUENCE [LARGE SCALE GENOMIC DNA]</scope>
    <source>
        <strain evidence="1 2">LHW63021</strain>
    </source>
</reference>
<organism evidence="1 2">
    <name type="scientific">Actinomadura craniellae</name>
    <dbReference type="NCBI Taxonomy" id="2231787"/>
    <lineage>
        <taxon>Bacteria</taxon>
        <taxon>Bacillati</taxon>
        <taxon>Actinomycetota</taxon>
        <taxon>Actinomycetes</taxon>
        <taxon>Streptosporangiales</taxon>
        <taxon>Thermomonosporaceae</taxon>
        <taxon>Actinomadura</taxon>
    </lineage>
</organism>
<dbReference type="RefSeq" id="WP_111871023.1">
    <property type="nucleotide sequence ID" value="NZ_QLYX01000016.1"/>
</dbReference>
<dbReference type="Pfam" id="PF14224">
    <property type="entry name" value="DUF4331"/>
    <property type="match status" value="2"/>
</dbReference>
<dbReference type="OrthoDB" id="9791748at2"/>
<sequence length="346" mass="37296">MSHHLDSEPARQDSRLDITDLYVFRGEAGTAFVLDVNSSLTGPGARPGFHPEARYEFKVHWGGAAREDLTYRVTFGEPDRSGGQSMALHVLTGADAGDDTAAGDLLAEGRTHAPVPGLDGLRLWAGRVRDPFYVDLTQVRAINAAVKHGTRVELPGWSPDAAKSDFAGTTVHSIVLETSDRDPYLGSGQDIGVWVATKLATDAGGWRQVNREGHPMIWPIFRPDDSDYAAQANTVHPAEELDGENDHIARLVARAVTAHGTAGDPVAYGRAVARRLLPDLLPYRTGAPGDFGFARHNGRTLADNAPEVMFSLVLNSAMRTGLTAEQFSDTRDDHFPYVVADPPATG</sequence>
<protein>
    <recommendedName>
        <fullName evidence="3">DUF4331 domain-containing protein</fullName>
    </recommendedName>
</protein>
<comment type="caution">
    <text evidence="1">The sequence shown here is derived from an EMBL/GenBank/DDBJ whole genome shotgun (WGS) entry which is preliminary data.</text>
</comment>
<dbReference type="InterPro" id="IPR025566">
    <property type="entry name" value="DUF4331"/>
</dbReference>
<name>A0A365GY95_9ACTN</name>
<evidence type="ECO:0008006" key="3">
    <source>
        <dbReference type="Google" id="ProtNLM"/>
    </source>
</evidence>